<comment type="caution">
    <text evidence="1">The sequence shown here is derived from an EMBL/GenBank/DDBJ whole genome shotgun (WGS) entry which is preliminary data.</text>
</comment>
<dbReference type="RefSeq" id="WP_111176515.1">
    <property type="nucleotide sequence ID" value="NZ_POUD01000012.1"/>
</dbReference>
<evidence type="ECO:0000313" key="1">
    <source>
        <dbReference type="EMBL" id="PZG21972.1"/>
    </source>
</evidence>
<dbReference type="Proteomes" id="UP000249304">
    <property type="component" value="Unassembled WGS sequence"/>
</dbReference>
<proteinExistence type="predicted"/>
<keyword evidence="2" id="KW-1185">Reference proteome</keyword>
<gene>
    <name evidence="1" type="ORF">C1J01_05025</name>
</gene>
<reference evidence="1 2" key="1">
    <citation type="submission" date="2018-01" db="EMBL/GenBank/DDBJ databases">
        <title>Draft genome sequence of Nonomuraea sp. KC333.</title>
        <authorList>
            <person name="Sahin N."/>
            <person name="Saygin H."/>
            <person name="Ay H."/>
        </authorList>
    </citation>
    <scope>NUCLEOTIDE SEQUENCE [LARGE SCALE GENOMIC DNA]</scope>
    <source>
        <strain evidence="1 2">KC333</strain>
    </source>
</reference>
<accession>A0A2W2ECT2</accession>
<protein>
    <submittedName>
        <fullName evidence="1">Uncharacterized protein</fullName>
    </submittedName>
</protein>
<evidence type="ECO:0000313" key="2">
    <source>
        <dbReference type="Proteomes" id="UP000249304"/>
    </source>
</evidence>
<name>A0A2W2ECT2_9ACTN</name>
<organism evidence="1 2">
    <name type="scientific">Nonomuraea aridisoli</name>
    <dbReference type="NCBI Taxonomy" id="2070368"/>
    <lineage>
        <taxon>Bacteria</taxon>
        <taxon>Bacillati</taxon>
        <taxon>Actinomycetota</taxon>
        <taxon>Actinomycetes</taxon>
        <taxon>Streptosporangiales</taxon>
        <taxon>Streptosporangiaceae</taxon>
        <taxon>Nonomuraea</taxon>
    </lineage>
</organism>
<dbReference type="EMBL" id="POUD01000012">
    <property type="protein sequence ID" value="PZG21972.1"/>
    <property type="molecule type" value="Genomic_DNA"/>
</dbReference>
<dbReference type="OrthoDB" id="4350047at2"/>
<sequence length="90" mass="9975">MLSGVVVYAPQRLHLEGAGVTETAFPDPHAKFRFRYTGLRLLLHAHGRYFLLPACWATSPEARAIALPDDTSLRLEFSLTITPPVCPAEQ</sequence>
<dbReference type="AlphaFoldDB" id="A0A2W2ECT2"/>